<accession>A0AAJ0QWD5</accession>
<evidence type="ECO:0000313" key="2">
    <source>
        <dbReference type="EMBL" id="QTK45547.1"/>
    </source>
</evidence>
<dbReference type="RefSeq" id="WP_002011541.1">
    <property type="nucleotide sequence ID" value="NZ_CP050433.1"/>
</dbReference>
<dbReference type="AlphaFoldDB" id="A0AAJ0QWD5"/>
<evidence type="ECO:0000313" key="1">
    <source>
        <dbReference type="EMBL" id="KZA17115.1"/>
    </source>
</evidence>
<evidence type="ECO:0000313" key="4">
    <source>
        <dbReference type="Proteomes" id="UP000664966"/>
    </source>
</evidence>
<dbReference type="EMBL" id="CP072271">
    <property type="protein sequence ID" value="QTK45547.1"/>
    <property type="molecule type" value="Genomic_DNA"/>
</dbReference>
<reference evidence="1 3" key="1">
    <citation type="submission" date="2016-01" db="EMBL/GenBank/DDBJ databases">
        <title>Draft sequences of Acinetobacter baumannii isolates from wounded military personnel.</title>
        <authorList>
            <person name="Arivett B.A."/>
            <person name="Fiester S.E."/>
            <person name="Ream D.C."/>
            <person name="Actis L.A."/>
        </authorList>
    </citation>
    <scope>NUCLEOTIDE SEQUENCE [LARGE SCALE GENOMIC DNA]</scope>
    <source>
        <strain evidence="1 3">AB2828</strain>
    </source>
</reference>
<dbReference type="Proteomes" id="UP000664966">
    <property type="component" value="Plasmid p1KSK6"/>
</dbReference>
<sequence length="216" mass="24983">MNIVEKPSKIKPTDNANTPAGIWDNKMESLVERSAKQDLDTFLRFICTYALNDTYVSKDLITESLKDLPQSVVTFVYLLEFSPNDQISSITSISDSVLKTLSELIHNFRNERINSNGYSIIFDFFSANPFSYFIYFLRNVITANIDELPLVVNLNITDFFQFLLDRKSSVFHSRIFYFIRAWQTVSVYNEANIRELKETMLYASQNKVFPNISVSS</sequence>
<proteinExistence type="predicted"/>
<protein>
    <submittedName>
        <fullName evidence="1">Uncharacterized protein</fullName>
    </submittedName>
</protein>
<dbReference type="Proteomes" id="UP000076296">
    <property type="component" value="Unassembled WGS sequence"/>
</dbReference>
<reference evidence="2" key="2">
    <citation type="submission" date="2021-03" db="EMBL/GenBank/DDBJ databases">
        <title>Complete genome sequencing of Acinetobacter baumannii.</title>
        <authorList>
            <person name="Yadav B."/>
            <person name="Makwana N."/>
            <person name="Kharat A.S."/>
            <person name="Veeraraghavan B."/>
            <person name="Vijayakumar S."/>
            <person name="Priya M."/>
        </authorList>
    </citation>
    <scope>NUCLEOTIDE SEQUENCE</scope>
    <source>
        <strain evidence="2">KSK6</strain>
        <plasmid evidence="2">p1KSK6</plasmid>
    </source>
</reference>
<evidence type="ECO:0000313" key="3">
    <source>
        <dbReference type="Proteomes" id="UP000076296"/>
    </source>
</evidence>
<dbReference type="EMBL" id="LRDT01000026">
    <property type="protein sequence ID" value="KZA17115.1"/>
    <property type="molecule type" value="Genomic_DNA"/>
</dbReference>
<name>A0AAJ0QWD5_ACIBA</name>
<organism evidence="1 3">
    <name type="scientific">Acinetobacter baumannii</name>
    <dbReference type="NCBI Taxonomy" id="470"/>
    <lineage>
        <taxon>Bacteria</taxon>
        <taxon>Pseudomonadati</taxon>
        <taxon>Pseudomonadota</taxon>
        <taxon>Gammaproteobacteria</taxon>
        <taxon>Moraxellales</taxon>
        <taxon>Moraxellaceae</taxon>
        <taxon>Acinetobacter</taxon>
        <taxon>Acinetobacter calcoaceticus/baumannii complex</taxon>
    </lineage>
</organism>
<gene>
    <name evidence="2" type="ORF">J6E47_20430</name>
    <name evidence="1" type="ORF">LV35_02002</name>
</gene>
<geneLocation type="plasmid" evidence="2 4">
    <name>p1KSK6</name>
</geneLocation>
<keyword evidence="2" id="KW-0614">Plasmid</keyword>